<proteinExistence type="predicted"/>
<sequence>MAESRDTQLLKGVLPMLALAALARDETYGYELVTVLRDAGLDDLSTGTLYPVLTRLEREGLLTSRLVASTSGPARKYYRPSEVGRQALADHRAAWAELVAVTARVLDGAPPTPHPTDTTGTTDAPAPAADRGLLR</sequence>
<evidence type="ECO:0000259" key="2">
    <source>
        <dbReference type="Pfam" id="PF03551"/>
    </source>
</evidence>
<dbReference type="AlphaFoldDB" id="D5UID5"/>
<dbReference type="PANTHER" id="PTHR33169:SF14">
    <property type="entry name" value="TRANSCRIPTIONAL REGULATOR RV3488"/>
    <property type="match status" value="1"/>
</dbReference>
<dbReference type="STRING" id="446466.Cfla_2592"/>
<evidence type="ECO:0000313" key="3">
    <source>
        <dbReference type="EMBL" id="ADG75480.1"/>
    </source>
</evidence>
<dbReference type="SUPFAM" id="SSF46785">
    <property type="entry name" value="Winged helix' DNA-binding domain"/>
    <property type="match status" value="1"/>
</dbReference>
<evidence type="ECO:0000256" key="1">
    <source>
        <dbReference type="SAM" id="MobiDB-lite"/>
    </source>
</evidence>
<dbReference type="HOGENOM" id="CLU_063440_3_1_11"/>
<dbReference type="OrthoDB" id="122286at2"/>
<dbReference type="Proteomes" id="UP000000849">
    <property type="component" value="Chromosome"/>
</dbReference>
<protein>
    <submittedName>
        <fullName evidence="3">Transcriptional regulator, PadR-like family</fullName>
    </submittedName>
</protein>
<accession>D5UID5</accession>
<evidence type="ECO:0000313" key="4">
    <source>
        <dbReference type="Proteomes" id="UP000000849"/>
    </source>
</evidence>
<feature type="compositionally biased region" description="Low complexity" evidence="1">
    <location>
        <begin position="115"/>
        <end position="135"/>
    </location>
</feature>
<dbReference type="Gene3D" id="1.10.10.10">
    <property type="entry name" value="Winged helix-like DNA-binding domain superfamily/Winged helix DNA-binding domain"/>
    <property type="match status" value="1"/>
</dbReference>
<gene>
    <name evidence="3" type="ordered locus">Cfla_2592</name>
</gene>
<dbReference type="KEGG" id="cfl:Cfla_2592"/>
<dbReference type="InterPro" id="IPR036388">
    <property type="entry name" value="WH-like_DNA-bd_sf"/>
</dbReference>
<dbReference type="InterPro" id="IPR052509">
    <property type="entry name" value="Metal_resp_DNA-bind_regulator"/>
</dbReference>
<reference evidence="3 4" key="1">
    <citation type="journal article" date="2010" name="Stand. Genomic Sci.">
        <title>Complete genome sequence of Cellulomonas flavigena type strain (134).</title>
        <authorList>
            <person name="Abt B."/>
            <person name="Foster B."/>
            <person name="Lapidus A."/>
            <person name="Clum A."/>
            <person name="Sun H."/>
            <person name="Pukall R."/>
            <person name="Lucas S."/>
            <person name="Glavina Del Rio T."/>
            <person name="Nolan M."/>
            <person name="Tice H."/>
            <person name="Cheng J.F."/>
            <person name="Pitluck S."/>
            <person name="Liolios K."/>
            <person name="Ivanova N."/>
            <person name="Mavromatis K."/>
            <person name="Ovchinnikova G."/>
            <person name="Pati A."/>
            <person name="Goodwin L."/>
            <person name="Chen A."/>
            <person name="Palaniappan K."/>
            <person name="Land M."/>
            <person name="Hauser L."/>
            <person name="Chang Y.J."/>
            <person name="Jeffries C.D."/>
            <person name="Rohde M."/>
            <person name="Goker M."/>
            <person name="Woyke T."/>
            <person name="Bristow J."/>
            <person name="Eisen J.A."/>
            <person name="Markowitz V."/>
            <person name="Hugenholtz P."/>
            <person name="Kyrpides N.C."/>
            <person name="Klenk H.P."/>
        </authorList>
    </citation>
    <scope>NUCLEOTIDE SEQUENCE [LARGE SCALE GENOMIC DNA]</scope>
    <source>
        <strain evidence="4">ATCC 482 / DSM 20109 / BCRC 11376 / JCM 18109 / NBRC 3775 / NCIMB 8073 / NRS 134</strain>
    </source>
</reference>
<dbReference type="InterPro" id="IPR005149">
    <property type="entry name" value="Tscrpt_reg_PadR_N"/>
</dbReference>
<keyword evidence="4" id="KW-1185">Reference proteome</keyword>
<feature type="domain" description="Transcription regulator PadR N-terminal" evidence="2">
    <location>
        <begin position="19"/>
        <end position="89"/>
    </location>
</feature>
<dbReference type="RefSeq" id="WP_013117813.1">
    <property type="nucleotide sequence ID" value="NC_014151.1"/>
</dbReference>
<dbReference type="eggNOG" id="COG1695">
    <property type="taxonomic scope" value="Bacteria"/>
</dbReference>
<dbReference type="Pfam" id="PF03551">
    <property type="entry name" value="PadR"/>
    <property type="match status" value="1"/>
</dbReference>
<dbReference type="EMBL" id="CP001964">
    <property type="protein sequence ID" value="ADG75480.1"/>
    <property type="molecule type" value="Genomic_DNA"/>
</dbReference>
<dbReference type="InterPro" id="IPR036390">
    <property type="entry name" value="WH_DNA-bd_sf"/>
</dbReference>
<name>D5UID5_CELFN</name>
<organism evidence="3 4">
    <name type="scientific">Cellulomonas flavigena (strain ATCC 482 / DSM 20109 / BCRC 11376 / JCM 18109 / NBRC 3775 / NCIMB 8073 / NRS 134)</name>
    <dbReference type="NCBI Taxonomy" id="446466"/>
    <lineage>
        <taxon>Bacteria</taxon>
        <taxon>Bacillati</taxon>
        <taxon>Actinomycetota</taxon>
        <taxon>Actinomycetes</taxon>
        <taxon>Micrococcales</taxon>
        <taxon>Cellulomonadaceae</taxon>
        <taxon>Cellulomonas</taxon>
    </lineage>
</organism>
<feature type="region of interest" description="Disordered" evidence="1">
    <location>
        <begin position="106"/>
        <end position="135"/>
    </location>
</feature>
<dbReference type="PANTHER" id="PTHR33169">
    <property type="entry name" value="PADR-FAMILY TRANSCRIPTIONAL REGULATOR"/>
    <property type="match status" value="1"/>
</dbReference>